<evidence type="ECO:0000313" key="5">
    <source>
        <dbReference type="EMBL" id="EKX60043.1"/>
    </source>
</evidence>
<evidence type="ECO:0000259" key="4">
    <source>
        <dbReference type="PROSITE" id="PS50977"/>
    </source>
</evidence>
<keyword evidence="1 2" id="KW-0238">DNA-binding</keyword>
<sequence length="507" mass="56293">MTMKDRAPVEELLSTSDLQIQTAETAWRHVHAEYVDVVDDILATLAPSGPYAYTVSPSVEDGKEIPTQRIVATYDDIAATYRAMHRFAAVVAIRPVTQITSSWYTFISGLGRGRMKETGEESERPVIVLFPTMGSEGITGELFWGRTQRATLPGDPADGALAGRFAVAGVHETLLEAYRKGDIDTIVGAAHPEIQTGVRDYVAQTGTLVQLHTKEALEEHLRGFYDHYTVRALDVVNRHLDDWFFFHELRWTVEARRGLDAGRVLRHHTAEYAEVSAAGLVVAHIGHGTEQMKPTDTPRLRPRVRRQTEAAAERPASESFAGRSACVRPARQSPAPRACDEPALTRRSRNPARGPEVMRSAHREQGVDETRGDGVGRARMEDIAQAAGVTRATVYAHFSDKAEIVDALVERVYGLMEEAYVELAALPCRPRDGIRTWPDGVETRRREMAPIRRVANAVAPAALRSLGDGRVQYVRAHERHVRLLVDHPERRLGVDPAEARRRPGNGR</sequence>
<feature type="compositionally biased region" description="Basic and acidic residues" evidence="3">
    <location>
        <begin position="306"/>
        <end position="316"/>
    </location>
</feature>
<organism evidence="5 6">
    <name type="scientific">Streptomyces ipomoeae 91-03</name>
    <dbReference type="NCBI Taxonomy" id="698759"/>
    <lineage>
        <taxon>Bacteria</taxon>
        <taxon>Bacillati</taxon>
        <taxon>Actinomycetota</taxon>
        <taxon>Actinomycetes</taxon>
        <taxon>Kitasatosporales</taxon>
        <taxon>Streptomycetaceae</taxon>
        <taxon>Streptomyces</taxon>
    </lineage>
</organism>
<feature type="DNA-binding region" description="H-T-H motif" evidence="2">
    <location>
        <begin position="379"/>
        <end position="398"/>
    </location>
</feature>
<dbReference type="EMBL" id="AEJC01000685">
    <property type="protein sequence ID" value="EKX60043.1"/>
    <property type="molecule type" value="Genomic_DNA"/>
</dbReference>
<dbReference type="AlphaFoldDB" id="L1KI14"/>
<name>L1KI14_9ACTN</name>
<accession>L1KI14</accession>
<proteinExistence type="predicted"/>
<keyword evidence="6" id="KW-1185">Reference proteome</keyword>
<feature type="compositionally biased region" description="Basic and acidic residues" evidence="3">
    <location>
        <begin position="359"/>
        <end position="375"/>
    </location>
</feature>
<dbReference type="Gene3D" id="1.10.357.10">
    <property type="entry name" value="Tetracycline Repressor, domain 2"/>
    <property type="match status" value="1"/>
</dbReference>
<feature type="region of interest" description="Disordered" evidence="3">
    <location>
        <begin position="288"/>
        <end position="375"/>
    </location>
</feature>
<evidence type="ECO:0000256" key="2">
    <source>
        <dbReference type="PROSITE-ProRule" id="PRU00335"/>
    </source>
</evidence>
<protein>
    <submittedName>
        <fullName evidence="5">Transcriptional regulator, TetR family</fullName>
    </submittedName>
</protein>
<dbReference type="RefSeq" id="WP_009344159.1">
    <property type="nucleotide sequence ID" value="NZ_AEJC01000685.1"/>
</dbReference>
<dbReference type="Pfam" id="PF00440">
    <property type="entry name" value="TetR_N"/>
    <property type="match status" value="1"/>
</dbReference>
<dbReference type="InterPro" id="IPR009057">
    <property type="entry name" value="Homeodomain-like_sf"/>
</dbReference>
<evidence type="ECO:0000256" key="1">
    <source>
        <dbReference type="ARBA" id="ARBA00023125"/>
    </source>
</evidence>
<comment type="caution">
    <text evidence="5">The sequence shown here is derived from an EMBL/GenBank/DDBJ whole genome shotgun (WGS) entry which is preliminary data.</text>
</comment>
<dbReference type="PATRIC" id="fig|698759.3.peg.9219"/>
<evidence type="ECO:0000313" key="6">
    <source>
        <dbReference type="Proteomes" id="UP000010411"/>
    </source>
</evidence>
<dbReference type="InterPro" id="IPR001647">
    <property type="entry name" value="HTH_TetR"/>
</dbReference>
<reference evidence="5 6" key="1">
    <citation type="submission" date="2012-11" db="EMBL/GenBank/DDBJ databases">
        <authorList>
            <person name="Huguet-Tapia J.C."/>
            <person name="Durkin A.S."/>
            <person name="Pettis G.S."/>
            <person name="Badger J.H."/>
        </authorList>
    </citation>
    <scope>NUCLEOTIDE SEQUENCE [LARGE SCALE GENOMIC DNA]</scope>
    <source>
        <strain evidence="5 6">91-03</strain>
    </source>
</reference>
<dbReference type="GO" id="GO:0003677">
    <property type="term" value="F:DNA binding"/>
    <property type="evidence" value="ECO:0007669"/>
    <property type="project" value="UniProtKB-UniRule"/>
</dbReference>
<dbReference type="Proteomes" id="UP000010411">
    <property type="component" value="Unassembled WGS sequence"/>
</dbReference>
<evidence type="ECO:0000256" key="3">
    <source>
        <dbReference type="SAM" id="MobiDB-lite"/>
    </source>
</evidence>
<gene>
    <name evidence="5" type="ORF">STRIP9103_08782</name>
</gene>
<feature type="domain" description="HTH tetR-type" evidence="4">
    <location>
        <begin position="356"/>
        <end position="416"/>
    </location>
</feature>
<dbReference type="PROSITE" id="PS50977">
    <property type="entry name" value="HTH_TETR_2"/>
    <property type="match status" value="1"/>
</dbReference>
<dbReference type="SUPFAM" id="SSF46689">
    <property type="entry name" value="Homeodomain-like"/>
    <property type="match status" value="1"/>
</dbReference>